<keyword evidence="4" id="KW-0378">Hydrolase</keyword>
<feature type="region of interest" description="Disordered" evidence="2">
    <location>
        <begin position="341"/>
        <end position="362"/>
    </location>
</feature>
<gene>
    <name evidence="4" type="ORF">LECACI_7A009698</name>
</gene>
<name>A0AAI9EFS4_9PEZI</name>
<organism evidence="4 5">
    <name type="scientific">Lecanosticta acicola</name>
    <dbReference type="NCBI Taxonomy" id="111012"/>
    <lineage>
        <taxon>Eukaryota</taxon>
        <taxon>Fungi</taxon>
        <taxon>Dikarya</taxon>
        <taxon>Ascomycota</taxon>
        <taxon>Pezizomycotina</taxon>
        <taxon>Dothideomycetes</taxon>
        <taxon>Dothideomycetidae</taxon>
        <taxon>Mycosphaerellales</taxon>
        <taxon>Mycosphaerellaceae</taxon>
        <taxon>Lecanosticta</taxon>
    </lineage>
</organism>
<dbReference type="Gene3D" id="3.40.50.300">
    <property type="entry name" value="P-loop containing nucleotide triphosphate hydrolases"/>
    <property type="match status" value="1"/>
</dbReference>
<evidence type="ECO:0000313" key="5">
    <source>
        <dbReference type="Proteomes" id="UP001296104"/>
    </source>
</evidence>
<dbReference type="GO" id="GO:0005525">
    <property type="term" value="F:GTP binding"/>
    <property type="evidence" value="ECO:0007669"/>
    <property type="project" value="InterPro"/>
</dbReference>
<reference evidence="4" key="1">
    <citation type="submission" date="2023-11" db="EMBL/GenBank/DDBJ databases">
        <authorList>
            <person name="Alioto T."/>
            <person name="Alioto T."/>
            <person name="Gomez Garrido J."/>
        </authorList>
    </citation>
    <scope>NUCLEOTIDE SEQUENCE</scope>
</reference>
<comment type="caution">
    <text evidence="4">The sequence shown here is derived from an EMBL/GenBank/DDBJ whole genome shotgun (WGS) entry which is preliminary data.</text>
</comment>
<proteinExistence type="predicted"/>
<keyword evidence="1" id="KW-0175">Coiled coil</keyword>
<feature type="domain" description="G" evidence="3">
    <location>
        <begin position="12"/>
        <end position="82"/>
    </location>
</feature>
<dbReference type="SUPFAM" id="SSF52540">
    <property type="entry name" value="P-loop containing nucleoside triphosphate hydrolases"/>
    <property type="match status" value="1"/>
</dbReference>
<evidence type="ECO:0000256" key="1">
    <source>
        <dbReference type="SAM" id="Coils"/>
    </source>
</evidence>
<evidence type="ECO:0000256" key="2">
    <source>
        <dbReference type="SAM" id="MobiDB-lite"/>
    </source>
</evidence>
<dbReference type="GO" id="GO:0016787">
    <property type="term" value="F:hydrolase activity"/>
    <property type="evidence" value="ECO:0007669"/>
    <property type="project" value="UniProtKB-KW"/>
</dbReference>
<feature type="coiled-coil region" evidence="1">
    <location>
        <begin position="235"/>
        <end position="291"/>
    </location>
</feature>
<evidence type="ECO:0000259" key="3">
    <source>
        <dbReference type="Pfam" id="PF01926"/>
    </source>
</evidence>
<dbReference type="CDD" id="cd00882">
    <property type="entry name" value="Ras_like_GTPase"/>
    <property type="match status" value="1"/>
</dbReference>
<dbReference type="InterPro" id="IPR027417">
    <property type="entry name" value="P-loop_NTPase"/>
</dbReference>
<dbReference type="AlphaFoldDB" id="A0AAI9EFS4"/>
<dbReference type="Proteomes" id="UP001296104">
    <property type="component" value="Unassembled WGS sequence"/>
</dbReference>
<accession>A0AAI9EFS4</accession>
<sequence>MGKKTESKDIYIAVTGTTGAGKSEFIRLCTGQDVVVGDDLQSQTSEVEDWTFYWNRRTRVHLIDTPGFDDTNRKDVEVLRDIASWLVVTARQDILLSGLVYLHPISDNRFRGSALRNLFMFKQLCGSSCLPSIVLATTMWDIVPIEDGERREAQLRSTKGFWGEMEKGGSRVMRHKRTEESAMAILDAIISHKHPQMLKIQREMVHERRSLDHTSAGLKVHEDLIEAGWKHETELAALQEDMNKADEESQQVIATLMDEQQQEMAENEKARERLKTDIESLEADLVREMETWHAKLKEQISQCLRKEATMRALQQRWEEWDRQSVVDLEQKEDLRKQLDDLRDQQGEDRQRLKDDCEKASRRNPGSNRFQVIIQFFSRLFGF</sequence>
<keyword evidence="5" id="KW-1185">Reference proteome</keyword>
<dbReference type="InterPro" id="IPR006073">
    <property type="entry name" value="GTP-bd"/>
</dbReference>
<evidence type="ECO:0000313" key="4">
    <source>
        <dbReference type="EMBL" id="CAK4034540.1"/>
    </source>
</evidence>
<dbReference type="Pfam" id="PF01926">
    <property type="entry name" value="MMR_HSR1"/>
    <property type="match status" value="1"/>
</dbReference>
<feature type="compositionally biased region" description="Basic and acidic residues" evidence="2">
    <location>
        <begin position="341"/>
        <end position="360"/>
    </location>
</feature>
<dbReference type="EMBL" id="CAVMBE010000122">
    <property type="protein sequence ID" value="CAK4034540.1"/>
    <property type="molecule type" value="Genomic_DNA"/>
</dbReference>
<protein>
    <submittedName>
        <fullName evidence="4">P-loop containing nucleoside triphosphate hydrolase</fullName>
    </submittedName>
</protein>